<reference evidence="1" key="1">
    <citation type="submission" date="2017-11" db="EMBL/GenBank/DDBJ databases">
        <title>Comparative genomic and phylogenomic analyses of the family Idiomarinaceae.</title>
        <authorList>
            <person name="Liu Y."/>
            <person name="Shao Z."/>
        </authorList>
    </citation>
    <scope>NUCLEOTIDE SEQUENCE</scope>
    <source>
        <strain evidence="1">PIN1</strain>
    </source>
</reference>
<comment type="caution">
    <text evidence="1">The sequence shown here is derived from an EMBL/GenBank/DDBJ whole genome shotgun (WGS) entry which is preliminary data.</text>
</comment>
<dbReference type="EMBL" id="PIQJ01000001">
    <property type="protein sequence ID" value="RZQ56579.1"/>
    <property type="molecule type" value="Genomic_DNA"/>
</dbReference>
<gene>
    <name evidence="1" type="ORF">CWI82_04615</name>
</gene>
<evidence type="ECO:0000313" key="1">
    <source>
        <dbReference type="EMBL" id="RZQ56579.1"/>
    </source>
</evidence>
<name>A0ACD2HK74_9GAMM</name>
<keyword evidence="2" id="KW-1185">Reference proteome</keyword>
<dbReference type="Proteomes" id="UP000293092">
    <property type="component" value="Unassembled WGS sequence"/>
</dbReference>
<accession>A0ACD2HK74</accession>
<evidence type="ECO:0000313" key="2">
    <source>
        <dbReference type="Proteomes" id="UP000293092"/>
    </source>
</evidence>
<protein>
    <submittedName>
        <fullName evidence="1">DUF924 domain-containing protein</fullName>
    </submittedName>
</protein>
<proteinExistence type="predicted"/>
<organism evidence="1 2">
    <name type="scientific">Pseudidiomarina tainanensis</name>
    <dbReference type="NCBI Taxonomy" id="502365"/>
    <lineage>
        <taxon>Bacteria</taxon>
        <taxon>Pseudomonadati</taxon>
        <taxon>Pseudomonadota</taxon>
        <taxon>Gammaproteobacteria</taxon>
        <taxon>Alteromonadales</taxon>
        <taxon>Idiomarinaceae</taxon>
        <taxon>Pseudidiomarina</taxon>
    </lineage>
</organism>
<sequence>MKIYDFADVLNFWFKELTPQQWFAKSDALDDAIKKRFGSMLAAAAQGELWQWRESSKGRLAEIIVLDQFSRNVYRDTSAAFAQDPMALALAQEAVSLGIDAEFNAAEKAFLYMPYMHSESVVIHQQAVILFNQPGLENNYDFELKHKAIIDKYGRYPHRNSLLGRESTAEELAFLQQPGSSF</sequence>